<gene>
    <name evidence="2" type="ORF">ETAA1_06690</name>
</gene>
<dbReference type="OrthoDB" id="9780819at2"/>
<dbReference type="Gene3D" id="3.40.50.410">
    <property type="entry name" value="von Willebrand factor, type A domain"/>
    <property type="match status" value="1"/>
</dbReference>
<dbReference type="Pfam" id="PF01882">
    <property type="entry name" value="DUF58"/>
    <property type="match status" value="1"/>
</dbReference>
<dbReference type="PANTHER" id="PTHR33608:SF6">
    <property type="entry name" value="BLL2464 PROTEIN"/>
    <property type="match status" value="1"/>
</dbReference>
<dbReference type="KEGG" id="uli:ETAA1_06690"/>
<dbReference type="Proteomes" id="UP000319576">
    <property type="component" value="Chromosome"/>
</dbReference>
<keyword evidence="3" id="KW-1185">Reference proteome</keyword>
<protein>
    <submittedName>
        <fullName evidence="2">VWA domain containing CoxE-like protein</fullName>
    </submittedName>
</protein>
<evidence type="ECO:0000259" key="1">
    <source>
        <dbReference type="SMART" id="SM00327"/>
    </source>
</evidence>
<dbReference type="SUPFAM" id="SSF53300">
    <property type="entry name" value="vWA-like"/>
    <property type="match status" value="1"/>
</dbReference>
<organism evidence="2 3">
    <name type="scientific">Urbifossiella limnaea</name>
    <dbReference type="NCBI Taxonomy" id="2528023"/>
    <lineage>
        <taxon>Bacteria</taxon>
        <taxon>Pseudomonadati</taxon>
        <taxon>Planctomycetota</taxon>
        <taxon>Planctomycetia</taxon>
        <taxon>Gemmatales</taxon>
        <taxon>Gemmataceae</taxon>
        <taxon>Urbifossiella</taxon>
    </lineage>
</organism>
<dbReference type="SMART" id="SM00327">
    <property type="entry name" value="VWA"/>
    <property type="match status" value="1"/>
</dbReference>
<accession>A0A517XMN3</accession>
<evidence type="ECO:0000313" key="3">
    <source>
        <dbReference type="Proteomes" id="UP000319576"/>
    </source>
</evidence>
<dbReference type="EMBL" id="CP036273">
    <property type="protein sequence ID" value="QDU18773.1"/>
    <property type="molecule type" value="Genomic_DNA"/>
</dbReference>
<proteinExistence type="predicted"/>
<name>A0A517XMN3_9BACT</name>
<reference evidence="2 3" key="1">
    <citation type="submission" date="2019-02" db="EMBL/GenBank/DDBJ databases">
        <title>Deep-cultivation of Planctomycetes and their phenomic and genomic characterization uncovers novel biology.</title>
        <authorList>
            <person name="Wiegand S."/>
            <person name="Jogler M."/>
            <person name="Boedeker C."/>
            <person name="Pinto D."/>
            <person name="Vollmers J."/>
            <person name="Rivas-Marin E."/>
            <person name="Kohn T."/>
            <person name="Peeters S.H."/>
            <person name="Heuer A."/>
            <person name="Rast P."/>
            <person name="Oberbeckmann S."/>
            <person name="Bunk B."/>
            <person name="Jeske O."/>
            <person name="Meyerdierks A."/>
            <person name="Storesund J.E."/>
            <person name="Kallscheuer N."/>
            <person name="Luecker S."/>
            <person name="Lage O.M."/>
            <person name="Pohl T."/>
            <person name="Merkel B.J."/>
            <person name="Hornburger P."/>
            <person name="Mueller R.-W."/>
            <person name="Bruemmer F."/>
            <person name="Labrenz M."/>
            <person name="Spormann A.M."/>
            <person name="Op den Camp H."/>
            <person name="Overmann J."/>
            <person name="Amann R."/>
            <person name="Jetten M.S.M."/>
            <person name="Mascher T."/>
            <person name="Medema M.H."/>
            <person name="Devos D.P."/>
            <person name="Kaster A.-K."/>
            <person name="Ovreas L."/>
            <person name="Rohde M."/>
            <person name="Galperin M.Y."/>
            <person name="Jogler C."/>
        </authorList>
    </citation>
    <scope>NUCLEOTIDE SEQUENCE [LARGE SCALE GENOMIC DNA]</scope>
    <source>
        <strain evidence="2 3">ETA_A1</strain>
    </source>
</reference>
<dbReference type="RefSeq" id="WP_145234282.1">
    <property type="nucleotide sequence ID" value="NZ_CP036273.1"/>
</dbReference>
<feature type="domain" description="VWFA" evidence="1">
    <location>
        <begin position="76"/>
        <end position="238"/>
    </location>
</feature>
<sequence length="295" mass="32837">MLPADVLRQVRRLHLRARRAVQTVLGGEYRSAFKGAGLSFEEVRAYQPGDDVRAIDWNVTARTGQPFIKRFVEERELTLLLVVDVSGSQRFGTGPTTKRAAAAELAALLSLAAAGNNDRVGLVAFSTQVERFVRPDKGPRHVLRLLRDILAFEPEHKGTDLAAALDFLNKVQRRRAVVFLLSDFLGGGYERAFRRTARKHDLVAVRTSDPRERTWPAAGLVRLEDAETREQLVIDTGSRRFREGFAARAAARDAAFLKLARGAGADVIEAGTDGRHFDALLGFFRARDRRRRGGH</sequence>
<dbReference type="InterPro" id="IPR002881">
    <property type="entry name" value="DUF58"/>
</dbReference>
<dbReference type="PANTHER" id="PTHR33608">
    <property type="entry name" value="BLL2464 PROTEIN"/>
    <property type="match status" value="1"/>
</dbReference>
<dbReference type="InterPro" id="IPR036465">
    <property type="entry name" value="vWFA_dom_sf"/>
</dbReference>
<dbReference type="InterPro" id="IPR002035">
    <property type="entry name" value="VWF_A"/>
</dbReference>
<dbReference type="AlphaFoldDB" id="A0A517XMN3"/>
<evidence type="ECO:0000313" key="2">
    <source>
        <dbReference type="EMBL" id="QDU18773.1"/>
    </source>
</evidence>